<dbReference type="EMBL" id="SNXZ01000001">
    <property type="protein sequence ID" value="TDQ05289.1"/>
    <property type="molecule type" value="Genomic_DNA"/>
</dbReference>
<name>A0A4R6SMC9_LABRH</name>
<sequence>MFVDRQAGEEAWKQTATSLQPSSTSGHFVYDKHHLTAIRQKWAELISHYNASIVASTEMDSVDGPGADYASRGHAADANISGTAYSQSLNASLEYCTNQIAKYDKVLGIVVDTDEEHHRKIQQSGSPLDGGI</sequence>
<evidence type="ECO:0000313" key="2">
    <source>
        <dbReference type="Proteomes" id="UP000295444"/>
    </source>
</evidence>
<protein>
    <submittedName>
        <fullName evidence="1">Uncharacterized protein</fullName>
    </submittedName>
</protein>
<gene>
    <name evidence="1" type="ORF">EV186_1011258</name>
</gene>
<evidence type="ECO:0000313" key="1">
    <source>
        <dbReference type="EMBL" id="TDQ05289.1"/>
    </source>
</evidence>
<comment type="caution">
    <text evidence="1">The sequence shown here is derived from an EMBL/GenBank/DDBJ whole genome shotgun (WGS) entry which is preliminary data.</text>
</comment>
<accession>A0A4R6SMC9</accession>
<dbReference type="AlphaFoldDB" id="A0A4R6SMC9"/>
<proteinExistence type="predicted"/>
<reference evidence="1 2" key="1">
    <citation type="submission" date="2019-03" db="EMBL/GenBank/DDBJ databases">
        <title>Genomic Encyclopedia of Type Strains, Phase IV (KMG-IV): sequencing the most valuable type-strain genomes for metagenomic binning, comparative biology and taxonomic classification.</title>
        <authorList>
            <person name="Goeker M."/>
        </authorList>
    </citation>
    <scope>NUCLEOTIDE SEQUENCE [LARGE SCALE GENOMIC DNA]</scope>
    <source>
        <strain evidence="1 2">DSM 45361</strain>
    </source>
</reference>
<dbReference type="Proteomes" id="UP000295444">
    <property type="component" value="Unassembled WGS sequence"/>
</dbReference>
<organism evidence="1 2">
    <name type="scientific">Labedaea rhizosphaerae</name>
    <dbReference type="NCBI Taxonomy" id="598644"/>
    <lineage>
        <taxon>Bacteria</taxon>
        <taxon>Bacillati</taxon>
        <taxon>Actinomycetota</taxon>
        <taxon>Actinomycetes</taxon>
        <taxon>Pseudonocardiales</taxon>
        <taxon>Pseudonocardiaceae</taxon>
        <taxon>Labedaea</taxon>
    </lineage>
</organism>
<keyword evidence="2" id="KW-1185">Reference proteome</keyword>